<feature type="transmembrane region" description="Helical" evidence="1">
    <location>
        <begin position="104"/>
        <end position="125"/>
    </location>
</feature>
<sequence length="213" mass="24530">MTENRKFLTYFSIFLLWLFNLSAIAGIYVGQQDWFMSKTPLNMMLILALTIFVFPIDSLKKGMLFLGIGTGSIFAEWLGVNYGLIFGDYHYGANFGPKMGGVPLLIGVNWGFLTFATGAIASAWLKPYRTRVLCGAFLMVFLDFFLEESAPRFDFWYWDIGYAPLQNFIGWFVLAFLFHAIYQGMKIKGSTLFSHHLYVSQLIFFVFFYLWKG</sequence>
<reference evidence="2" key="1">
    <citation type="submission" date="2022-11" db="EMBL/GenBank/DDBJ databases">
        <title>The characterization of three novel Bacteroidetes species and genomic analysis of their roles in tidal elemental geochemical cycles.</title>
        <authorList>
            <person name="Ma K.-J."/>
        </authorList>
    </citation>
    <scope>NUCLEOTIDE SEQUENCE</scope>
    <source>
        <strain evidence="2">M415</strain>
    </source>
</reference>
<feature type="transmembrane region" description="Helical" evidence="1">
    <location>
        <begin position="7"/>
        <end position="28"/>
    </location>
</feature>
<feature type="transmembrane region" description="Helical" evidence="1">
    <location>
        <begin position="40"/>
        <end position="56"/>
    </location>
</feature>
<feature type="transmembrane region" description="Helical" evidence="1">
    <location>
        <begin position="132"/>
        <end position="150"/>
    </location>
</feature>
<dbReference type="RefSeq" id="WP_266013688.1">
    <property type="nucleotide sequence ID" value="NZ_JAPFQP010000003.1"/>
</dbReference>
<name>A0AAE3MMH5_9FLAO</name>
<accession>A0AAE3MMH5</accession>
<dbReference type="InterPro" id="IPR007354">
    <property type="entry name" value="CruF-like"/>
</dbReference>
<feature type="transmembrane region" description="Helical" evidence="1">
    <location>
        <begin position="162"/>
        <end position="181"/>
    </location>
</feature>
<evidence type="ECO:0000256" key="1">
    <source>
        <dbReference type="SAM" id="Phobius"/>
    </source>
</evidence>
<evidence type="ECO:0000313" key="2">
    <source>
        <dbReference type="EMBL" id="MCX2720133.1"/>
    </source>
</evidence>
<keyword evidence="1" id="KW-0812">Transmembrane</keyword>
<dbReference type="PANTHER" id="PTHR39419">
    <property type="entry name" value="SLL0814 PROTEIN"/>
    <property type="match status" value="1"/>
</dbReference>
<comment type="caution">
    <text evidence="2">The sequence shown here is derived from an EMBL/GenBank/DDBJ whole genome shotgun (WGS) entry which is preliminary data.</text>
</comment>
<dbReference type="EMBL" id="JAPFQP010000003">
    <property type="protein sequence ID" value="MCX2720133.1"/>
    <property type="molecule type" value="Genomic_DNA"/>
</dbReference>
<organism evidence="2 3">
    <name type="scientific">Lentiprolixibacter aurantiacus</name>
    <dbReference type="NCBI Taxonomy" id="2993939"/>
    <lineage>
        <taxon>Bacteria</taxon>
        <taxon>Pseudomonadati</taxon>
        <taxon>Bacteroidota</taxon>
        <taxon>Flavobacteriia</taxon>
        <taxon>Flavobacteriales</taxon>
        <taxon>Flavobacteriaceae</taxon>
        <taxon>Lentiprolixibacter</taxon>
    </lineage>
</organism>
<keyword evidence="1" id="KW-1133">Transmembrane helix</keyword>
<dbReference type="Pfam" id="PF04240">
    <property type="entry name" value="Caroten_synth"/>
    <property type="match status" value="1"/>
</dbReference>
<dbReference type="PANTHER" id="PTHR39419:SF1">
    <property type="entry name" value="SLL0814 PROTEIN"/>
    <property type="match status" value="1"/>
</dbReference>
<evidence type="ECO:0000313" key="3">
    <source>
        <dbReference type="Proteomes" id="UP001207116"/>
    </source>
</evidence>
<keyword evidence="1" id="KW-0472">Membrane</keyword>
<protein>
    <submittedName>
        <fullName evidence="2">Carotenoid biosynthesis protein</fullName>
    </submittedName>
</protein>
<dbReference type="Proteomes" id="UP001207116">
    <property type="component" value="Unassembled WGS sequence"/>
</dbReference>
<keyword evidence="3" id="KW-1185">Reference proteome</keyword>
<feature type="transmembrane region" description="Helical" evidence="1">
    <location>
        <begin position="63"/>
        <end position="84"/>
    </location>
</feature>
<dbReference type="AlphaFoldDB" id="A0AAE3MMH5"/>
<feature type="transmembrane region" description="Helical" evidence="1">
    <location>
        <begin position="193"/>
        <end position="211"/>
    </location>
</feature>
<proteinExistence type="predicted"/>
<gene>
    <name evidence="2" type="ORF">OO016_11025</name>
</gene>